<evidence type="ECO:0000313" key="2">
    <source>
        <dbReference type="EMBL" id="QEW06644.1"/>
    </source>
</evidence>
<dbReference type="Gene3D" id="1.10.260.40">
    <property type="entry name" value="lambda repressor-like DNA-binding domains"/>
    <property type="match status" value="1"/>
</dbReference>
<evidence type="ECO:0000259" key="1">
    <source>
        <dbReference type="SMART" id="SM00530"/>
    </source>
</evidence>
<dbReference type="AlphaFoldDB" id="A0A5J6LD72"/>
<dbReference type="Pfam" id="PF13443">
    <property type="entry name" value="HTH_26"/>
    <property type="match status" value="1"/>
</dbReference>
<gene>
    <name evidence="2" type="ORF">F5I99_09100</name>
</gene>
<dbReference type="SMART" id="SM00530">
    <property type="entry name" value="HTH_XRE"/>
    <property type="match status" value="1"/>
</dbReference>
<protein>
    <submittedName>
        <fullName evidence="2">Helix-turn-helix transcriptional regulator</fullName>
    </submittedName>
</protein>
<reference evidence="2 3" key="1">
    <citation type="submission" date="2019-09" db="EMBL/GenBank/DDBJ databases">
        <title>Nitrincola iocasae sp. nov., a bacterium isolated from the sediment collected at a cold seep field in South China Sea.</title>
        <authorList>
            <person name="Zhang H."/>
            <person name="Wang H."/>
            <person name="Li C."/>
        </authorList>
    </citation>
    <scope>NUCLEOTIDE SEQUENCE [LARGE SCALE GENOMIC DNA]</scope>
    <source>
        <strain evidence="2 3">KXZD1103</strain>
    </source>
</reference>
<dbReference type="CDD" id="cd00093">
    <property type="entry name" value="HTH_XRE"/>
    <property type="match status" value="1"/>
</dbReference>
<organism evidence="2 3">
    <name type="scientific">Nitrincola iocasae</name>
    <dbReference type="NCBI Taxonomy" id="2614693"/>
    <lineage>
        <taxon>Bacteria</taxon>
        <taxon>Pseudomonadati</taxon>
        <taxon>Pseudomonadota</taxon>
        <taxon>Gammaproteobacteria</taxon>
        <taxon>Oceanospirillales</taxon>
        <taxon>Oceanospirillaceae</taxon>
        <taxon>Nitrincola</taxon>
    </lineage>
</organism>
<proteinExistence type="predicted"/>
<dbReference type="RefSeq" id="WP_151055247.1">
    <property type="nucleotide sequence ID" value="NZ_CP044222.1"/>
</dbReference>
<dbReference type="InterPro" id="IPR001387">
    <property type="entry name" value="Cro/C1-type_HTH"/>
</dbReference>
<dbReference type="GO" id="GO:0003677">
    <property type="term" value="F:DNA binding"/>
    <property type="evidence" value="ECO:0007669"/>
    <property type="project" value="InterPro"/>
</dbReference>
<dbReference type="InterPro" id="IPR010982">
    <property type="entry name" value="Lambda_DNA-bd_dom_sf"/>
</dbReference>
<sequence length="245" mass="27654">MSAAVFSRLKQILRSRGLTYADLALRLNLSEVSIKRTFASGDCKLSRLKAICRALDLDLHGLLEAESEAIAVAKLLPLPAAEALAVDRSLLSVFILLLNGYSPEHLSDIYNLSSSELYLYLRELEELELLKLGAGMEVQLRVTPPVDFLGHPALAKQVKQLNLDFLDWVFQRKDEPGYLFETSSRHLTDESIAIMRDELRELGARFRRLAHRDALLAPRHQLHGVKFIGVFGPVPFDRLLQVQKR</sequence>
<name>A0A5J6LD72_9GAMM</name>
<dbReference type="Proteomes" id="UP000325606">
    <property type="component" value="Chromosome"/>
</dbReference>
<keyword evidence="3" id="KW-1185">Reference proteome</keyword>
<dbReference type="KEGG" id="nik:F5I99_09100"/>
<evidence type="ECO:0000313" key="3">
    <source>
        <dbReference type="Proteomes" id="UP000325606"/>
    </source>
</evidence>
<accession>A0A5J6LD72</accession>
<feature type="domain" description="HTH cro/C1-type" evidence="1">
    <location>
        <begin position="8"/>
        <end position="62"/>
    </location>
</feature>
<dbReference type="SUPFAM" id="SSF47413">
    <property type="entry name" value="lambda repressor-like DNA-binding domains"/>
    <property type="match status" value="1"/>
</dbReference>
<dbReference type="EMBL" id="CP044222">
    <property type="protein sequence ID" value="QEW06644.1"/>
    <property type="molecule type" value="Genomic_DNA"/>
</dbReference>